<proteinExistence type="predicted"/>
<evidence type="ECO:0008006" key="3">
    <source>
        <dbReference type="Google" id="ProtNLM"/>
    </source>
</evidence>
<dbReference type="InterPro" id="IPR027434">
    <property type="entry name" value="Homing_endonucl"/>
</dbReference>
<reference evidence="1 2" key="1">
    <citation type="journal article" date="2016" name="Nat. Commun.">
        <title>Thousands of microbial genomes shed light on interconnected biogeochemical processes in an aquifer system.</title>
        <authorList>
            <person name="Anantharaman K."/>
            <person name="Brown C.T."/>
            <person name="Hug L.A."/>
            <person name="Sharon I."/>
            <person name="Castelle C.J."/>
            <person name="Probst A.J."/>
            <person name="Thomas B.C."/>
            <person name="Singh A."/>
            <person name="Wilkins M.J."/>
            <person name="Karaoz U."/>
            <person name="Brodie E.L."/>
            <person name="Williams K.H."/>
            <person name="Hubbard S.S."/>
            <person name="Banfield J.F."/>
        </authorList>
    </citation>
    <scope>NUCLEOTIDE SEQUENCE [LARGE SCALE GENOMIC DNA]</scope>
</reference>
<sequence length="226" mass="25852">MGKRGPKPGFNPKHRISEKWSSELAYAIGLLATDGCLATRQTLIDLTSKDEEQLKNFIKCIGIPLKIGKKSSGHNDRTYLRVQFKNVLFYNFLLSIGLTPAKSKTMGSLKIPKKYFFDFLRGAFDGDGCTYSYWDKRWRSSFMYYVCFASASPTFLNWLRSNIETHLHVRGHVTDAKGYSTSQLKYAKGDGLKILKKMYATPKKSVFLSRKYLKIQQMLSIVGERL</sequence>
<evidence type="ECO:0000313" key="1">
    <source>
        <dbReference type="EMBL" id="OGG58581.1"/>
    </source>
</evidence>
<dbReference type="Proteomes" id="UP000176377">
    <property type="component" value="Unassembled WGS sequence"/>
</dbReference>
<dbReference type="Gene3D" id="3.10.28.10">
    <property type="entry name" value="Homing endonucleases"/>
    <property type="match status" value="1"/>
</dbReference>
<protein>
    <recommendedName>
        <fullName evidence="3">DOD-type homing endonuclease domain-containing protein</fullName>
    </recommendedName>
</protein>
<comment type="caution">
    <text evidence="1">The sequence shown here is derived from an EMBL/GenBank/DDBJ whole genome shotgun (WGS) entry which is preliminary data.</text>
</comment>
<gene>
    <name evidence="1" type="ORF">A2765_02560</name>
</gene>
<accession>A0A1F6DB47</accession>
<name>A0A1F6DB47_9BACT</name>
<dbReference type="AlphaFoldDB" id="A0A1F6DB47"/>
<dbReference type="EMBL" id="MFLA01000032">
    <property type="protein sequence ID" value="OGG58581.1"/>
    <property type="molecule type" value="Genomic_DNA"/>
</dbReference>
<dbReference type="SUPFAM" id="SSF55608">
    <property type="entry name" value="Homing endonucleases"/>
    <property type="match status" value="2"/>
</dbReference>
<evidence type="ECO:0000313" key="2">
    <source>
        <dbReference type="Proteomes" id="UP000176377"/>
    </source>
</evidence>
<organism evidence="1 2">
    <name type="scientific">Candidatus Kaiserbacteria bacterium RIFCSPHIGHO2_01_FULL_56_24</name>
    <dbReference type="NCBI Taxonomy" id="1798487"/>
    <lineage>
        <taxon>Bacteria</taxon>
        <taxon>Candidatus Kaiseribacteriota</taxon>
    </lineage>
</organism>